<dbReference type="Pfam" id="PF02036">
    <property type="entry name" value="SCP2"/>
    <property type="match status" value="1"/>
</dbReference>
<dbReference type="EMBL" id="SOAU01000001">
    <property type="protein sequence ID" value="TDT16924.1"/>
    <property type="molecule type" value="Genomic_DNA"/>
</dbReference>
<dbReference type="Gene3D" id="3.30.1050.10">
    <property type="entry name" value="SCP2 sterol-binding domain"/>
    <property type="match status" value="1"/>
</dbReference>
<comment type="caution">
    <text evidence="2">The sequence shown here is derived from an EMBL/GenBank/DDBJ whole genome shotgun (WGS) entry which is preliminary data.</text>
</comment>
<dbReference type="InterPro" id="IPR003033">
    <property type="entry name" value="SCP2_sterol-bd_dom"/>
</dbReference>
<dbReference type="AlphaFoldDB" id="A0A4R7I1E8"/>
<dbReference type="RefSeq" id="WP_133869252.1">
    <property type="nucleotide sequence ID" value="NZ_JAVJPS010000002.1"/>
</dbReference>
<dbReference type="OrthoDB" id="5243187at2"/>
<dbReference type="Proteomes" id="UP000294558">
    <property type="component" value="Unassembled WGS sequence"/>
</dbReference>
<name>A0A4R7I1E8_9ACTN</name>
<evidence type="ECO:0000259" key="1">
    <source>
        <dbReference type="Pfam" id="PF02036"/>
    </source>
</evidence>
<organism evidence="2 3">
    <name type="scientific">Ilumatobacter fluminis</name>
    <dbReference type="NCBI Taxonomy" id="467091"/>
    <lineage>
        <taxon>Bacteria</taxon>
        <taxon>Bacillati</taxon>
        <taxon>Actinomycetota</taxon>
        <taxon>Acidimicrobiia</taxon>
        <taxon>Acidimicrobiales</taxon>
        <taxon>Ilumatobacteraceae</taxon>
        <taxon>Ilumatobacter</taxon>
    </lineage>
</organism>
<evidence type="ECO:0000313" key="2">
    <source>
        <dbReference type="EMBL" id="TDT16924.1"/>
    </source>
</evidence>
<accession>A0A4R7I1E8</accession>
<keyword evidence="3" id="KW-1185">Reference proteome</keyword>
<feature type="domain" description="SCP2" evidence="1">
    <location>
        <begin position="39"/>
        <end position="114"/>
    </location>
</feature>
<gene>
    <name evidence="2" type="ORF">BDK89_2525</name>
</gene>
<dbReference type="SUPFAM" id="SSF55718">
    <property type="entry name" value="SCP-like"/>
    <property type="match status" value="1"/>
</dbReference>
<evidence type="ECO:0000313" key="3">
    <source>
        <dbReference type="Proteomes" id="UP000294558"/>
    </source>
</evidence>
<dbReference type="InterPro" id="IPR036527">
    <property type="entry name" value="SCP2_sterol-bd_dom_sf"/>
</dbReference>
<protein>
    <submittedName>
        <fullName evidence="2">Putative sterol carrier protein</fullName>
    </submittedName>
</protein>
<reference evidence="2 3" key="1">
    <citation type="submission" date="2019-03" db="EMBL/GenBank/DDBJ databases">
        <title>Sequencing the genomes of 1000 actinobacteria strains.</title>
        <authorList>
            <person name="Klenk H.-P."/>
        </authorList>
    </citation>
    <scope>NUCLEOTIDE SEQUENCE [LARGE SCALE GENOMIC DNA]</scope>
    <source>
        <strain evidence="2 3">DSM 18936</strain>
    </source>
</reference>
<sequence>MHQFLSDEWFEAAEALREKYADQLPEPVLEIRINQVITDVPFGEGTIEAYLDTSSGATQFLLGAVDEPDAVVTTDYETARIMIIDQDPALAMQAFMDGRVRVQGDMMRLMAAQAAQPTNEAAMQLAGEIRAITS</sequence>
<proteinExistence type="predicted"/>